<evidence type="ECO:0000256" key="2">
    <source>
        <dbReference type="ARBA" id="ARBA00004196"/>
    </source>
</evidence>
<evidence type="ECO:0000256" key="4">
    <source>
        <dbReference type="ARBA" id="ARBA00022692"/>
    </source>
</evidence>
<feature type="domain" description="Solute-binding protein family 3/N-terminal" evidence="10">
    <location>
        <begin position="74"/>
        <end position="286"/>
    </location>
</feature>
<dbReference type="InterPro" id="IPR001638">
    <property type="entry name" value="Solute-binding_3/MltF_N"/>
</dbReference>
<organism evidence="11 12">
    <name type="scientific">Pseudodonghicola xiamenensis</name>
    <dbReference type="NCBI Taxonomy" id="337702"/>
    <lineage>
        <taxon>Bacteria</taxon>
        <taxon>Pseudomonadati</taxon>
        <taxon>Pseudomonadota</taxon>
        <taxon>Alphaproteobacteria</taxon>
        <taxon>Rhodobacterales</taxon>
        <taxon>Paracoccaceae</taxon>
        <taxon>Pseudodonghicola</taxon>
    </lineage>
</organism>
<dbReference type="InterPro" id="IPR018313">
    <property type="entry name" value="SBP_3_CS"/>
</dbReference>
<evidence type="ECO:0000256" key="8">
    <source>
        <dbReference type="SAM" id="Phobius"/>
    </source>
</evidence>
<dbReference type="GO" id="GO:0016020">
    <property type="term" value="C:membrane"/>
    <property type="evidence" value="ECO:0007669"/>
    <property type="project" value="UniProtKB-SubCell"/>
</dbReference>
<keyword evidence="12" id="KW-1185">Reference proteome</keyword>
<dbReference type="PROSITE" id="PS01039">
    <property type="entry name" value="SBP_BACTERIAL_3"/>
    <property type="match status" value="1"/>
</dbReference>
<sequence length="562" mass="59536">MIGRLFLRPVAAVLVALLALTTVPAGAAPEGAEPAAGPADVALDRLLGDVRARLPAACADPAADRLVGVLCSGRLRVGVRDTYPLFATEQGGRRSGYDIDVARALADRLGVVPEWVPVRPATRISTLAEGGADVVIATMGHNTRRDTQARFIRPHYYRSETIIVGPREVPLRGWGDLRGRTVCTTIGNYANAHIVSRDVRVMLFDGASRLPEALRDGTCRFAAHDDSFFASYLGSDGALQPGFERKFGFDPVPWGMAVAAAGSAELARALELVSQSMHRDGTFLSIARKTGIFTTFLEDQEQLWRSPACARTPTDCLIPALNTVPPPTAFASQVERGLAWSERHLGLSPALPMLLTQPAWDLFVAGIVNSMILVLGALAATLAFALLVGIVSALPFRATRLLSWLVVVALQSSPVLLTLVVVTAVAHVLFTYSAAVALGAAIVALGLMNGANAGQAIGEAAESLRREQGLGRKLTLPLFGAALIRSLTQILSFLVNAAKGTPVASFTGAPELLAALTDIMSFSAGRGDTYAIVLVFYIGVVTLVVWGCNRARAYVERRSLAG</sequence>
<dbReference type="Gene3D" id="1.10.3720.10">
    <property type="entry name" value="MetI-like"/>
    <property type="match status" value="1"/>
</dbReference>
<dbReference type="Gene3D" id="3.40.190.10">
    <property type="entry name" value="Periplasmic binding protein-like II"/>
    <property type="match status" value="2"/>
</dbReference>
<feature type="signal peptide" evidence="9">
    <location>
        <begin position="1"/>
        <end position="27"/>
    </location>
</feature>
<evidence type="ECO:0000256" key="1">
    <source>
        <dbReference type="ARBA" id="ARBA00004141"/>
    </source>
</evidence>
<feature type="transmembrane region" description="Helical" evidence="8">
    <location>
        <begin position="432"/>
        <end position="453"/>
    </location>
</feature>
<keyword evidence="7 8" id="KW-0472">Membrane</keyword>
<feature type="transmembrane region" description="Helical" evidence="8">
    <location>
        <begin position="474"/>
        <end position="495"/>
    </location>
</feature>
<dbReference type="SMART" id="SM00062">
    <property type="entry name" value="PBPb"/>
    <property type="match status" value="1"/>
</dbReference>
<keyword evidence="4 8" id="KW-0812">Transmembrane</keyword>
<name>A0A8J3H4F7_9RHOB</name>
<accession>A0A8J3H4F7</accession>
<comment type="similarity">
    <text evidence="3">Belongs to the bacterial solute-binding protein 3 family.</text>
</comment>
<comment type="subcellular location">
    <subcellularLocation>
        <location evidence="2">Cell envelope</location>
    </subcellularLocation>
    <subcellularLocation>
        <location evidence="1">Membrane</location>
        <topology evidence="1">Multi-pass membrane protein</topology>
    </subcellularLocation>
</comment>
<proteinExistence type="inferred from homology"/>
<reference evidence="11" key="1">
    <citation type="journal article" date="2014" name="Int. J. Syst. Evol. Microbiol.">
        <title>Complete genome sequence of Corynebacterium casei LMG S-19264T (=DSM 44701T), isolated from a smear-ripened cheese.</title>
        <authorList>
            <consortium name="US DOE Joint Genome Institute (JGI-PGF)"/>
            <person name="Walter F."/>
            <person name="Albersmeier A."/>
            <person name="Kalinowski J."/>
            <person name="Ruckert C."/>
        </authorList>
    </citation>
    <scope>NUCLEOTIDE SEQUENCE</scope>
    <source>
        <strain evidence="11">CGMCC 1.7081</strain>
    </source>
</reference>
<evidence type="ECO:0000256" key="9">
    <source>
        <dbReference type="SAM" id="SignalP"/>
    </source>
</evidence>
<gene>
    <name evidence="11" type="ORF">GCM10010961_01650</name>
</gene>
<evidence type="ECO:0000313" key="12">
    <source>
        <dbReference type="Proteomes" id="UP000611500"/>
    </source>
</evidence>
<evidence type="ECO:0000256" key="7">
    <source>
        <dbReference type="ARBA" id="ARBA00023136"/>
    </source>
</evidence>
<dbReference type="PANTHER" id="PTHR35936:SF19">
    <property type="entry name" value="AMINO-ACID-BINDING PROTEIN YXEM-RELATED"/>
    <property type="match status" value="1"/>
</dbReference>
<feature type="transmembrane region" description="Helical" evidence="8">
    <location>
        <begin position="371"/>
        <end position="394"/>
    </location>
</feature>
<protein>
    <recommendedName>
        <fullName evidence="10">Solute-binding protein family 3/N-terminal domain-containing protein</fullName>
    </recommendedName>
</protein>
<comment type="caution">
    <text evidence="11">The sequence shown here is derived from an EMBL/GenBank/DDBJ whole genome shotgun (WGS) entry which is preliminary data.</text>
</comment>
<reference evidence="11" key="2">
    <citation type="submission" date="2020-09" db="EMBL/GenBank/DDBJ databases">
        <authorList>
            <person name="Sun Q."/>
            <person name="Zhou Y."/>
        </authorList>
    </citation>
    <scope>NUCLEOTIDE SEQUENCE</scope>
    <source>
        <strain evidence="11">CGMCC 1.7081</strain>
    </source>
</reference>
<keyword evidence="5 9" id="KW-0732">Signal</keyword>
<dbReference type="AlphaFoldDB" id="A0A8J3H4F7"/>
<dbReference type="EMBL" id="BNAP01000001">
    <property type="protein sequence ID" value="GHG79520.1"/>
    <property type="molecule type" value="Genomic_DNA"/>
</dbReference>
<feature type="chain" id="PRO_5035210323" description="Solute-binding protein family 3/N-terminal domain-containing protein" evidence="9">
    <location>
        <begin position="28"/>
        <end position="562"/>
    </location>
</feature>
<dbReference type="GO" id="GO:0030313">
    <property type="term" value="C:cell envelope"/>
    <property type="evidence" value="ECO:0007669"/>
    <property type="project" value="UniProtKB-SubCell"/>
</dbReference>
<evidence type="ECO:0000256" key="3">
    <source>
        <dbReference type="ARBA" id="ARBA00010333"/>
    </source>
</evidence>
<dbReference type="PANTHER" id="PTHR35936">
    <property type="entry name" value="MEMBRANE-BOUND LYTIC MUREIN TRANSGLYCOSYLASE F"/>
    <property type="match status" value="1"/>
</dbReference>
<dbReference type="RefSeq" id="WP_028091943.1">
    <property type="nucleotide sequence ID" value="NZ_BNAP01000001.1"/>
</dbReference>
<dbReference type="Pfam" id="PF00497">
    <property type="entry name" value="SBP_bac_3"/>
    <property type="match status" value="1"/>
</dbReference>
<evidence type="ECO:0000256" key="6">
    <source>
        <dbReference type="ARBA" id="ARBA00022989"/>
    </source>
</evidence>
<keyword evidence="6 8" id="KW-1133">Transmembrane helix</keyword>
<dbReference type="InterPro" id="IPR035906">
    <property type="entry name" value="MetI-like_sf"/>
</dbReference>
<evidence type="ECO:0000259" key="10">
    <source>
        <dbReference type="SMART" id="SM00062"/>
    </source>
</evidence>
<feature type="transmembrane region" description="Helical" evidence="8">
    <location>
        <begin position="401"/>
        <end position="426"/>
    </location>
</feature>
<evidence type="ECO:0000256" key="5">
    <source>
        <dbReference type="ARBA" id="ARBA00022729"/>
    </source>
</evidence>
<dbReference type="SUPFAM" id="SSF161098">
    <property type="entry name" value="MetI-like"/>
    <property type="match status" value="1"/>
</dbReference>
<evidence type="ECO:0000313" key="11">
    <source>
        <dbReference type="EMBL" id="GHG79520.1"/>
    </source>
</evidence>
<feature type="transmembrane region" description="Helical" evidence="8">
    <location>
        <begin position="530"/>
        <end position="548"/>
    </location>
</feature>
<dbReference type="SUPFAM" id="SSF53850">
    <property type="entry name" value="Periplasmic binding protein-like II"/>
    <property type="match status" value="1"/>
</dbReference>
<dbReference type="Proteomes" id="UP000611500">
    <property type="component" value="Unassembled WGS sequence"/>
</dbReference>